<name>A0A1I2GR57_9BACT</name>
<dbReference type="AlphaFoldDB" id="A0A1I2GR57"/>
<dbReference type="Proteomes" id="UP000199400">
    <property type="component" value="Unassembled WGS sequence"/>
</dbReference>
<organism evidence="1 2">
    <name type="scientific">Nannocystis exedens</name>
    <dbReference type="NCBI Taxonomy" id="54"/>
    <lineage>
        <taxon>Bacteria</taxon>
        <taxon>Pseudomonadati</taxon>
        <taxon>Myxococcota</taxon>
        <taxon>Polyangia</taxon>
        <taxon>Nannocystales</taxon>
        <taxon>Nannocystaceae</taxon>
        <taxon>Nannocystis</taxon>
    </lineage>
</organism>
<dbReference type="STRING" id="54.SAMN02745121_07452"/>
<accession>A0A1I2GR57</accession>
<reference evidence="2" key="1">
    <citation type="submission" date="2016-10" db="EMBL/GenBank/DDBJ databases">
        <authorList>
            <person name="Varghese N."/>
            <person name="Submissions S."/>
        </authorList>
    </citation>
    <scope>NUCLEOTIDE SEQUENCE [LARGE SCALE GENOMIC DNA]</scope>
    <source>
        <strain evidence="2">ATCC 25963</strain>
    </source>
</reference>
<proteinExistence type="predicted"/>
<dbReference type="RefSeq" id="WP_170135572.1">
    <property type="nucleotide sequence ID" value="NZ_FOMX01000034.1"/>
</dbReference>
<protein>
    <submittedName>
        <fullName evidence="1">Uncharacterized protein</fullName>
    </submittedName>
</protein>
<gene>
    <name evidence="1" type="ORF">SAMN02745121_07452</name>
</gene>
<sequence length="49" mass="5539">MSDLISYLQQLQWMFGGDLPVSTDVRERVMPWFIANNLMLVINPGPSSA</sequence>
<dbReference type="EMBL" id="FOMX01000034">
    <property type="protein sequence ID" value="SFF19723.1"/>
    <property type="molecule type" value="Genomic_DNA"/>
</dbReference>
<keyword evidence="2" id="KW-1185">Reference proteome</keyword>
<evidence type="ECO:0000313" key="1">
    <source>
        <dbReference type="EMBL" id="SFF19723.1"/>
    </source>
</evidence>
<evidence type="ECO:0000313" key="2">
    <source>
        <dbReference type="Proteomes" id="UP000199400"/>
    </source>
</evidence>